<accession>A0ACA9LIH0</accession>
<keyword evidence="2" id="KW-1185">Reference proteome</keyword>
<evidence type="ECO:0000313" key="2">
    <source>
        <dbReference type="Proteomes" id="UP000789702"/>
    </source>
</evidence>
<gene>
    <name evidence="1" type="ORF">DHETER_LOCUS4388</name>
</gene>
<protein>
    <submittedName>
        <fullName evidence="1">15906_t:CDS:1</fullName>
    </submittedName>
</protein>
<name>A0ACA9LIH0_9GLOM</name>
<evidence type="ECO:0000313" key="1">
    <source>
        <dbReference type="EMBL" id="CAG8531553.1"/>
    </source>
</evidence>
<comment type="caution">
    <text evidence="1">The sequence shown here is derived from an EMBL/GenBank/DDBJ whole genome shotgun (WGS) entry which is preliminary data.</text>
</comment>
<proteinExistence type="predicted"/>
<dbReference type="Proteomes" id="UP000789702">
    <property type="component" value="Unassembled WGS sequence"/>
</dbReference>
<dbReference type="EMBL" id="CAJVPU010004343">
    <property type="protein sequence ID" value="CAG8531553.1"/>
    <property type="molecule type" value="Genomic_DNA"/>
</dbReference>
<reference evidence="1" key="1">
    <citation type="submission" date="2021-06" db="EMBL/GenBank/DDBJ databases">
        <authorList>
            <person name="Kallberg Y."/>
            <person name="Tangrot J."/>
            <person name="Rosling A."/>
        </authorList>
    </citation>
    <scope>NUCLEOTIDE SEQUENCE</scope>
    <source>
        <strain evidence="1">IL203A</strain>
    </source>
</reference>
<organism evidence="1 2">
    <name type="scientific">Dentiscutata heterogama</name>
    <dbReference type="NCBI Taxonomy" id="1316150"/>
    <lineage>
        <taxon>Eukaryota</taxon>
        <taxon>Fungi</taxon>
        <taxon>Fungi incertae sedis</taxon>
        <taxon>Mucoromycota</taxon>
        <taxon>Glomeromycotina</taxon>
        <taxon>Glomeromycetes</taxon>
        <taxon>Diversisporales</taxon>
        <taxon>Gigasporaceae</taxon>
        <taxon>Dentiscutata</taxon>
    </lineage>
</organism>
<sequence>MTITLSHHTKALDLIAQIASDLNGTSKTMHMLGLPKIECVKVKQLYNNSVPNDDPMTDFYEEMNEDERQRHERFMNFHIDMIPIAEKRQLYALRTDSLLAKRDRFYQFLNKL</sequence>